<dbReference type="GO" id="GO:0043208">
    <property type="term" value="F:glycosphingolipid binding"/>
    <property type="evidence" value="ECO:0007669"/>
    <property type="project" value="UniProtKB-ARBA"/>
</dbReference>
<keyword evidence="8" id="KW-0832">Ubl conjugation</keyword>
<keyword evidence="13" id="KW-0325">Glycoprotein</keyword>
<evidence type="ECO:0000256" key="13">
    <source>
        <dbReference type="ARBA" id="ARBA00023180"/>
    </source>
</evidence>
<dbReference type="GO" id="GO:0048056">
    <property type="term" value="P:R3/R4 cell differentiation"/>
    <property type="evidence" value="ECO:0007669"/>
    <property type="project" value="UniProtKB-ARBA"/>
</dbReference>
<feature type="disulfide bond" evidence="14">
    <location>
        <begin position="511"/>
        <end position="520"/>
    </location>
</feature>
<dbReference type="STRING" id="6832.A0A553PJN3"/>
<evidence type="ECO:0000256" key="18">
    <source>
        <dbReference type="SAM" id="Phobius"/>
    </source>
</evidence>
<reference evidence="21 22" key="1">
    <citation type="journal article" date="2018" name="Nat. Ecol. Evol.">
        <title>Genomic signatures of mitonuclear coevolution across populations of Tigriopus californicus.</title>
        <authorList>
            <person name="Barreto F.S."/>
            <person name="Watson E.T."/>
            <person name="Lima T.G."/>
            <person name="Willett C.S."/>
            <person name="Edmands S."/>
            <person name="Li W."/>
            <person name="Burton R.S."/>
        </authorList>
    </citation>
    <scope>NUCLEOTIDE SEQUENCE [LARGE SCALE GENOMIC DNA]</scope>
    <source>
        <strain evidence="21 22">San Diego</strain>
    </source>
</reference>
<dbReference type="PROSITE" id="PS00010">
    <property type="entry name" value="ASX_HYDROXYL"/>
    <property type="match status" value="3"/>
</dbReference>
<dbReference type="InterPro" id="IPR013032">
    <property type="entry name" value="EGF-like_CS"/>
</dbReference>
<dbReference type="PROSITE" id="PS00022">
    <property type="entry name" value="EGF_1"/>
    <property type="match status" value="8"/>
</dbReference>
<dbReference type="FunFam" id="2.10.25.10:FF:000004">
    <property type="entry name" value="Neurogenic locus notch 1"/>
    <property type="match status" value="2"/>
</dbReference>
<dbReference type="GO" id="GO:0046331">
    <property type="term" value="P:lateral inhibition"/>
    <property type="evidence" value="ECO:0007669"/>
    <property type="project" value="UniProtKB-ARBA"/>
</dbReference>
<comment type="caution">
    <text evidence="14">Lacks conserved residue(s) required for the propagation of feature annotation.</text>
</comment>
<dbReference type="FunFam" id="2.10.25.10:FF:000434">
    <property type="entry name" value="Predicted protein"/>
    <property type="match status" value="1"/>
</dbReference>
<dbReference type="GO" id="GO:0007498">
    <property type="term" value="P:mesoderm development"/>
    <property type="evidence" value="ECO:0007669"/>
    <property type="project" value="UniProtKB-ARBA"/>
</dbReference>
<dbReference type="OMA" id="GPFPWAA"/>
<dbReference type="InterPro" id="IPR001774">
    <property type="entry name" value="DSL"/>
</dbReference>
<accession>A0A553PJN3</accession>
<evidence type="ECO:0000256" key="14">
    <source>
        <dbReference type="PROSITE-ProRule" id="PRU00076"/>
    </source>
</evidence>
<feature type="disulfide bond" evidence="14">
    <location>
        <begin position="474"/>
        <end position="483"/>
    </location>
</feature>
<evidence type="ECO:0000256" key="3">
    <source>
        <dbReference type="ARBA" id="ARBA00022536"/>
    </source>
</evidence>
<evidence type="ECO:0000256" key="10">
    <source>
        <dbReference type="ARBA" id="ARBA00022989"/>
    </source>
</evidence>
<feature type="domain" description="EGF-like" evidence="19">
    <location>
        <begin position="332"/>
        <end position="369"/>
    </location>
</feature>
<evidence type="ECO:0000256" key="6">
    <source>
        <dbReference type="ARBA" id="ARBA00022737"/>
    </source>
</evidence>
<dbReference type="GO" id="GO:0009986">
    <property type="term" value="C:cell surface"/>
    <property type="evidence" value="ECO:0007669"/>
    <property type="project" value="UniProtKB-ARBA"/>
</dbReference>
<feature type="compositionally biased region" description="Polar residues" evidence="17">
    <location>
        <begin position="719"/>
        <end position="728"/>
    </location>
</feature>
<evidence type="ECO:0000256" key="16">
    <source>
        <dbReference type="RuleBase" id="RU280815"/>
    </source>
</evidence>
<evidence type="ECO:0000256" key="8">
    <source>
        <dbReference type="ARBA" id="ARBA00022843"/>
    </source>
</evidence>
<proteinExistence type="predicted"/>
<dbReference type="GO" id="GO:0007157">
    <property type="term" value="P:heterophilic cell-cell adhesion via plasma membrane cell adhesion molecules"/>
    <property type="evidence" value="ECO:0007669"/>
    <property type="project" value="TreeGrafter"/>
</dbReference>
<dbReference type="Pfam" id="PF01414">
    <property type="entry name" value="DSL"/>
    <property type="match status" value="1"/>
</dbReference>
<evidence type="ECO:0000256" key="4">
    <source>
        <dbReference type="ARBA" id="ARBA00022692"/>
    </source>
</evidence>
<feature type="disulfide bond" evidence="14">
    <location>
        <begin position="436"/>
        <end position="445"/>
    </location>
</feature>
<dbReference type="GO" id="GO:0005179">
    <property type="term" value="F:hormone activity"/>
    <property type="evidence" value="ECO:0007669"/>
    <property type="project" value="InterPro"/>
</dbReference>
<feature type="disulfide bond" evidence="15">
    <location>
        <begin position="147"/>
        <end position="159"/>
    </location>
</feature>
<dbReference type="SUPFAM" id="SSF57184">
    <property type="entry name" value="Growth factor receptor domain"/>
    <property type="match status" value="1"/>
</dbReference>
<dbReference type="Pfam" id="PF12661">
    <property type="entry name" value="hEGF"/>
    <property type="match status" value="2"/>
</dbReference>
<dbReference type="PROSITE" id="PS00261">
    <property type="entry name" value="GLYCO_HORMONE_BETA_1"/>
    <property type="match status" value="1"/>
</dbReference>
<keyword evidence="4 16" id="KW-0812">Transmembrane</keyword>
<dbReference type="Gene3D" id="2.10.25.140">
    <property type="match status" value="1"/>
</dbReference>
<dbReference type="GO" id="GO:0005509">
    <property type="term" value="F:calcium ion binding"/>
    <property type="evidence" value="ECO:0007669"/>
    <property type="project" value="InterPro"/>
</dbReference>
<feature type="domain" description="EGF-like" evidence="19">
    <location>
        <begin position="252"/>
        <end position="290"/>
    </location>
</feature>
<evidence type="ECO:0000256" key="11">
    <source>
        <dbReference type="ARBA" id="ARBA00023136"/>
    </source>
</evidence>
<dbReference type="GO" id="GO:0032991">
    <property type="term" value="C:protein-containing complex"/>
    <property type="evidence" value="ECO:0007669"/>
    <property type="project" value="TreeGrafter"/>
</dbReference>
<dbReference type="PANTHER" id="PTHR24049:SF22">
    <property type="entry name" value="DROSOPHILA CRUMBS HOMOLOG"/>
    <property type="match status" value="1"/>
</dbReference>
<dbReference type="PROSITE" id="PS50026">
    <property type="entry name" value="EGF_3"/>
    <property type="match status" value="8"/>
</dbReference>
<evidence type="ECO:0000259" key="19">
    <source>
        <dbReference type="PROSITE" id="PS50026"/>
    </source>
</evidence>
<dbReference type="SMART" id="SM00181">
    <property type="entry name" value="EGF"/>
    <property type="match status" value="9"/>
</dbReference>
<dbReference type="InterPro" id="IPR000152">
    <property type="entry name" value="EGF-type_Asp/Asn_hydroxyl_site"/>
</dbReference>
<dbReference type="InterPro" id="IPR001881">
    <property type="entry name" value="EGF-like_Ca-bd_dom"/>
</dbReference>
<feature type="disulfide bond" evidence="14">
    <location>
        <begin position="490"/>
        <end position="500"/>
    </location>
</feature>
<keyword evidence="5 16" id="KW-0732">Signal</keyword>
<dbReference type="GO" id="GO:0005576">
    <property type="term" value="C:extracellular region"/>
    <property type="evidence" value="ECO:0007669"/>
    <property type="project" value="InterPro"/>
</dbReference>
<comment type="function">
    <text evidence="16">Putative Notch ligand involved in the mediation of Notch signaling.</text>
</comment>
<dbReference type="PROSITE" id="PS01186">
    <property type="entry name" value="EGF_2"/>
    <property type="match status" value="7"/>
</dbReference>
<evidence type="ECO:0000256" key="5">
    <source>
        <dbReference type="ARBA" id="ARBA00022729"/>
    </source>
</evidence>
<feature type="disulfide bond" evidence="14">
    <location>
        <begin position="359"/>
        <end position="368"/>
    </location>
</feature>
<feature type="compositionally biased region" description="Basic and acidic residues" evidence="17">
    <location>
        <begin position="756"/>
        <end position="766"/>
    </location>
</feature>
<dbReference type="FunFam" id="2.10.25.10:FF:000064">
    <property type="entry name" value="Delta-like protein"/>
    <property type="match status" value="1"/>
</dbReference>
<dbReference type="GO" id="GO:0030718">
    <property type="term" value="P:germ-line stem cell population maintenance"/>
    <property type="evidence" value="ECO:0007669"/>
    <property type="project" value="UniProtKB-ARBA"/>
</dbReference>
<evidence type="ECO:0000256" key="7">
    <source>
        <dbReference type="ARBA" id="ARBA00022782"/>
    </source>
</evidence>
<dbReference type="Pfam" id="PF07657">
    <property type="entry name" value="MNNL"/>
    <property type="match status" value="1"/>
</dbReference>
<evidence type="ECO:0000256" key="12">
    <source>
        <dbReference type="ARBA" id="ARBA00023157"/>
    </source>
</evidence>
<dbReference type="SUPFAM" id="SSF57196">
    <property type="entry name" value="EGF/Laminin"/>
    <property type="match status" value="3"/>
</dbReference>
<dbReference type="GO" id="GO:0000902">
    <property type="term" value="P:cell morphogenesis"/>
    <property type="evidence" value="ECO:0007669"/>
    <property type="project" value="UniProtKB-ARBA"/>
</dbReference>
<keyword evidence="9" id="KW-0524">Neurogenesis</keyword>
<dbReference type="PROSITE" id="PS01187">
    <property type="entry name" value="EGF_CA"/>
    <property type="match status" value="2"/>
</dbReference>
<dbReference type="GO" id="GO:0045179">
    <property type="term" value="C:apical cortex"/>
    <property type="evidence" value="ECO:0007669"/>
    <property type="project" value="UniProtKB-ARBA"/>
</dbReference>
<dbReference type="InterPro" id="IPR009030">
    <property type="entry name" value="Growth_fac_rcpt_cys_sf"/>
</dbReference>
<feature type="compositionally biased region" description="Low complexity" evidence="17">
    <location>
        <begin position="690"/>
        <end position="707"/>
    </location>
</feature>
<feature type="region of interest" description="Disordered" evidence="17">
    <location>
        <begin position="690"/>
        <end position="766"/>
    </location>
</feature>
<dbReference type="GO" id="GO:0042063">
    <property type="term" value="P:gliogenesis"/>
    <property type="evidence" value="ECO:0007669"/>
    <property type="project" value="UniProtKB-ARBA"/>
</dbReference>
<dbReference type="FunFam" id="2.10.25.140:FF:000001">
    <property type="entry name" value="Delta-like protein"/>
    <property type="match status" value="1"/>
</dbReference>
<feature type="domain" description="EGF-like" evidence="19">
    <location>
        <begin position="410"/>
        <end position="446"/>
    </location>
</feature>
<dbReference type="PRINTS" id="PR00010">
    <property type="entry name" value="EGFBLOOD"/>
</dbReference>
<dbReference type="GO" id="GO:0050769">
    <property type="term" value="P:positive regulation of neurogenesis"/>
    <property type="evidence" value="ECO:0007669"/>
    <property type="project" value="UniProtKB-ARBA"/>
</dbReference>
<dbReference type="InterPro" id="IPR011651">
    <property type="entry name" value="Notch_ligand_N"/>
</dbReference>
<feature type="domain" description="EGF-like" evidence="19">
    <location>
        <begin position="293"/>
        <end position="330"/>
    </location>
</feature>
<keyword evidence="6 16" id="KW-0677">Repeat</keyword>
<dbReference type="Pfam" id="PF21700">
    <property type="entry name" value="EGF_DL_JAG"/>
    <property type="match status" value="1"/>
</dbReference>
<feature type="disulfide bond" evidence="14">
    <location>
        <begin position="398"/>
        <end position="407"/>
    </location>
</feature>
<dbReference type="Gene3D" id="2.10.25.10">
    <property type="entry name" value="Laminin"/>
    <property type="match status" value="8"/>
</dbReference>
<dbReference type="FunFam" id="2.10.25.10:FF:000018">
    <property type="entry name" value="Delta-like 1"/>
    <property type="match status" value="1"/>
</dbReference>
<dbReference type="GO" id="GO:0007219">
    <property type="term" value="P:Notch signaling pathway"/>
    <property type="evidence" value="ECO:0007669"/>
    <property type="project" value="InterPro"/>
</dbReference>
<keyword evidence="22" id="KW-1185">Reference proteome</keyword>
<dbReference type="FunFam" id="2.10.25.10:FF:000230">
    <property type="entry name" value="Delta-like protein"/>
    <property type="match status" value="1"/>
</dbReference>
<dbReference type="Proteomes" id="UP000318571">
    <property type="component" value="Chromosome 11"/>
</dbReference>
<comment type="subcellular location">
    <subcellularLocation>
        <location evidence="1 16">Membrane</location>
        <topology evidence="1 16">Single-pass type I membrane protein</topology>
    </subcellularLocation>
</comment>
<dbReference type="GO" id="GO:0048863">
    <property type="term" value="P:stem cell differentiation"/>
    <property type="evidence" value="ECO:0007669"/>
    <property type="project" value="UniProtKB-ARBA"/>
</dbReference>
<dbReference type="SMART" id="SM00051">
    <property type="entry name" value="DSL"/>
    <property type="match status" value="1"/>
</dbReference>
<dbReference type="AlphaFoldDB" id="A0A553PJN3"/>
<dbReference type="GO" id="GO:0048666">
    <property type="term" value="P:neuron development"/>
    <property type="evidence" value="ECO:0007669"/>
    <property type="project" value="UniProtKB-ARBA"/>
</dbReference>
<evidence type="ECO:0000256" key="9">
    <source>
        <dbReference type="ARBA" id="ARBA00022902"/>
    </source>
</evidence>
<dbReference type="CDD" id="cd00054">
    <property type="entry name" value="EGF_CA"/>
    <property type="match status" value="7"/>
</dbReference>
<gene>
    <name evidence="21" type="ORF">TCAL_09306</name>
</gene>
<dbReference type="SMART" id="SM00179">
    <property type="entry name" value="EGF_CA"/>
    <property type="match status" value="7"/>
</dbReference>
<dbReference type="GO" id="GO:0016318">
    <property type="term" value="P:ommatidial rotation"/>
    <property type="evidence" value="ECO:0007669"/>
    <property type="project" value="UniProtKB-ARBA"/>
</dbReference>
<evidence type="ECO:0000313" key="21">
    <source>
        <dbReference type="EMBL" id="TRY77896.1"/>
    </source>
</evidence>
<evidence type="ECO:0000256" key="17">
    <source>
        <dbReference type="SAM" id="MobiDB-lite"/>
    </source>
</evidence>
<keyword evidence="11 16" id="KW-0472">Membrane</keyword>
<feature type="disulfide bond" evidence="14">
    <location>
        <begin position="320"/>
        <end position="329"/>
    </location>
</feature>
<evidence type="ECO:0000256" key="15">
    <source>
        <dbReference type="PROSITE-ProRule" id="PRU00377"/>
    </source>
</evidence>
<feature type="domain" description="EGF-like" evidence="19">
    <location>
        <begin position="186"/>
        <end position="219"/>
    </location>
</feature>
<evidence type="ECO:0000256" key="2">
    <source>
        <dbReference type="ARBA" id="ARBA00022473"/>
    </source>
</evidence>
<dbReference type="FunFam" id="2.10.25.10:FF:000012">
    <property type="entry name" value="Delta-like protein"/>
    <property type="match status" value="1"/>
</dbReference>
<feature type="disulfide bond" evidence="14">
    <location>
        <begin position="209"/>
        <end position="218"/>
    </location>
</feature>
<dbReference type="GO" id="GO:0045197">
    <property type="term" value="P:establishment or maintenance of epithelial cell apical/basal polarity"/>
    <property type="evidence" value="ECO:0007669"/>
    <property type="project" value="TreeGrafter"/>
</dbReference>
<protein>
    <recommendedName>
        <fullName evidence="16">Delta-like protein</fullName>
    </recommendedName>
</protein>
<dbReference type="EMBL" id="VCGU01000003">
    <property type="protein sequence ID" value="TRY77896.1"/>
    <property type="molecule type" value="Genomic_DNA"/>
</dbReference>
<dbReference type="GO" id="GO:0048646">
    <property type="term" value="P:anatomical structure formation involved in morphogenesis"/>
    <property type="evidence" value="ECO:0007669"/>
    <property type="project" value="UniProtKB-ARBA"/>
</dbReference>
<dbReference type="InterPro" id="IPR000742">
    <property type="entry name" value="EGF"/>
</dbReference>
<feature type="domain" description="EGF-like" evidence="19">
    <location>
        <begin position="448"/>
        <end position="484"/>
    </location>
</feature>
<keyword evidence="12 14" id="KW-1015">Disulfide bond</keyword>
<dbReference type="Pfam" id="PF00008">
    <property type="entry name" value="EGF"/>
    <property type="match status" value="5"/>
</dbReference>
<keyword evidence="10 16" id="KW-1133">Transmembrane helix</keyword>
<evidence type="ECO:0000313" key="22">
    <source>
        <dbReference type="Proteomes" id="UP000318571"/>
    </source>
</evidence>
<feature type="domain" description="EGF-like" evidence="19">
    <location>
        <begin position="486"/>
        <end position="521"/>
    </location>
</feature>
<dbReference type="PANTHER" id="PTHR24049">
    <property type="entry name" value="CRUMBS FAMILY MEMBER"/>
    <property type="match status" value="1"/>
</dbReference>
<comment type="caution">
    <text evidence="21">The sequence shown here is derived from an EMBL/GenBank/DDBJ whole genome shotgun (WGS) entry which is preliminary data.</text>
</comment>
<sequence>MQKNADGQCCEGFETASGLCTGLCVTRFRVCLKHYQARIDLSSSSVCTFGESLTPVLSNNIANLDVISFPLDFKWPGTFSLIIEALHESNLTQGGRSLISQVAVQERLDAGEMWTSKLDREGHTLLEYEYRLICSAHYFGKDCDTLCRPRNDQFGHYTCNAEGQKTCLPGWQKDATKPEGEGDYCTKAVCAKGCHPEHGKCDVPGKCQCKSGYEGENCDKCVLYPGCVHGSCQQPHQCLCNEGWGGLFCNQDLNYCTNHKPCRNGATCRNTGQGSYTCSCPPGYTGTNCESRISNECDHQPCLNGGTCQGSGVNNYTCVCPLGFHGHHCEMRAQTCADQPCKNGASCYNTRDGGYQCKCLPEFQGVNCDVKIDHCRATPCLNGGTCSLTGPDTYECKCPTGFSGNNCQINVDECAGSPCQNGGTCFDFVNDYKCYCHAGFVGKNCEKNVNDCITNPCANGGTCHDYINDFKCACPPGFTGKHCSQEINECASSPCMHGFCVDKLNDFECKCLPGYSGKHCNVLPDGTVLPLEGQREDGEMDGGQVALIVACSFLVPLLVIIAAILLWCNKQKQRREQRRADAEARKENELNAVNCMSKSKMLDDHMIVNPLDYPKQKSVNTNPNIADEELFSAKDSAYAQKARSNLSSRASMMLCDKLENSSVVSSTPSFVDKPRLSNLPSSALRAYESSSSSTLSSGASSVCSSESSTHHSKEYGLPTASSISQAASGATVGPSSSPYRTSSSRDRRPSPSPRKTYKDDLFATEV</sequence>
<keyword evidence="3 14" id="KW-0245">EGF-like domain</keyword>
<dbReference type="Gene3D" id="2.60.40.3510">
    <property type="match status" value="1"/>
</dbReference>
<dbReference type="InterPro" id="IPR051022">
    <property type="entry name" value="Notch_Cell-Fate_Det"/>
</dbReference>
<feature type="disulfide bond" evidence="14">
    <location>
        <begin position="280"/>
        <end position="289"/>
    </location>
</feature>
<feature type="transmembrane region" description="Helical" evidence="18">
    <location>
        <begin position="545"/>
        <end position="568"/>
    </location>
</feature>
<organism evidence="21 22">
    <name type="scientific">Tigriopus californicus</name>
    <name type="common">Marine copepod</name>
    <dbReference type="NCBI Taxonomy" id="6832"/>
    <lineage>
        <taxon>Eukaryota</taxon>
        <taxon>Metazoa</taxon>
        <taxon>Ecdysozoa</taxon>
        <taxon>Arthropoda</taxon>
        <taxon>Crustacea</taxon>
        <taxon>Multicrustacea</taxon>
        <taxon>Hexanauplia</taxon>
        <taxon>Copepoda</taxon>
        <taxon>Harpacticoida</taxon>
        <taxon>Harpacticidae</taxon>
        <taxon>Tigriopus</taxon>
    </lineage>
</organism>
<evidence type="ECO:0000256" key="1">
    <source>
        <dbReference type="ARBA" id="ARBA00004479"/>
    </source>
</evidence>
<evidence type="ECO:0000259" key="20">
    <source>
        <dbReference type="PROSITE" id="PS51051"/>
    </source>
</evidence>
<feature type="domain" description="DSL" evidence="20">
    <location>
        <begin position="132"/>
        <end position="176"/>
    </location>
</feature>
<dbReference type="InterPro" id="IPR018245">
    <property type="entry name" value="Gonadotropin_bsu_CS"/>
</dbReference>
<feature type="domain" description="EGF-like" evidence="19">
    <location>
        <begin position="371"/>
        <end position="408"/>
    </location>
</feature>
<keyword evidence="2 16" id="KW-0217">Developmental protein</keyword>
<dbReference type="InterPro" id="IPR018097">
    <property type="entry name" value="EGF_Ca-bd_CS"/>
</dbReference>
<dbReference type="GO" id="GO:0005886">
    <property type="term" value="C:plasma membrane"/>
    <property type="evidence" value="ECO:0007669"/>
    <property type="project" value="TreeGrafter"/>
</dbReference>
<name>A0A553PJN3_TIGCA</name>
<feature type="disulfide bond" evidence="15">
    <location>
        <begin position="134"/>
        <end position="143"/>
    </location>
</feature>
<keyword evidence="7" id="KW-0221">Differentiation</keyword>
<dbReference type="FunFam" id="2.10.25.10:FF:000294">
    <property type="entry name" value="Delta-like protein"/>
    <property type="match status" value="1"/>
</dbReference>
<dbReference type="PROSITE" id="PS51051">
    <property type="entry name" value="DSL"/>
    <property type="match status" value="1"/>
</dbReference>
<dbReference type="GO" id="GO:0016330">
    <property type="term" value="P:second mitotic wave involved in compound eye morphogenesis"/>
    <property type="evidence" value="ECO:0007669"/>
    <property type="project" value="UniProtKB-ARBA"/>
</dbReference>